<evidence type="ECO:0000313" key="7">
    <source>
        <dbReference type="EMBL" id="GMH07150.1"/>
    </source>
</evidence>
<feature type="repeat" description="PPR" evidence="3">
    <location>
        <begin position="516"/>
        <end position="550"/>
    </location>
</feature>
<feature type="repeat" description="PPR" evidence="3">
    <location>
        <begin position="333"/>
        <end position="367"/>
    </location>
</feature>
<dbReference type="EMBL" id="BSYO01000007">
    <property type="protein sequence ID" value="GMH07150.1"/>
    <property type="molecule type" value="Genomic_DNA"/>
</dbReference>
<organism evidence="7 8">
    <name type="scientific">Nepenthes gracilis</name>
    <name type="common">Slender pitcher plant</name>
    <dbReference type="NCBI Taxonomy" id="150966"/>
    <lineage>
        <taxon>Eukaryota</taxon>
        <taxon>Viridiplantae</taxon>
        <taxon>Streptophyta</taxon>
        <taxon>Embryophyta</taxon>
        <taxon>Tracheophyta</taxon>
        <taxon>Spermatophyta</taxon>
        <taxon>Magnoliopsida</taxon>
        <taxon>eudicotyledons</taxon>
        <taxon>Gunneridae</taxon>
        <taxon>Pentapetalae</taxon>
        <taxon>Caryophyllales</taxon>
        <taxon>Nepenthaceae</taxon>
        <taxon>Nepenthes</taxon>
    </lineage>
</organism>
<feature type="domain" description="Pentatricopeptide repeat-containing protein-mitochondrial" evidence="6">
    <location>
        <begin position="528"/>
        <end position="643"/>
    </location>
</feature>
<dbReference type="Pfam" id="PF01535">
    <property type="entry name" value="PPR"/>
    <property type="match status" value="2"/>
</dbReference>
<dbReference type="Pfam" id="PF17177">
    <property type="entry name" value="PPR_long"/>
    <property type="match status" value="1"/>
</dbReference>
<dbReference type="InterPro" id="IPR002885">
    <property type="entry name" value="PPR_rpt"/>
</dbReference>
<gene>
    <name evidence="7" type="ORF">Nepgr_008990</name>
</gene>
<comment type="caution">
    <text evidence="7">The sequence shown here is derived from an EMBL/GenBank/DDBJ whole genome shotgun (WGS) entry which is preliminary data.</text>
</comment>
<dbReference type="AlphaFoldDB" id="A0AAD3SA39"/>
<sequence>MVYITASKSHQLRSRVYLRFYRFSDASSHNPVRHFCLTISKDDQVPGQSSFSDQIQNQNTHVDEQSKPESPDNVDTGQTARDRRTPRGKHLNPEKLEDVICRMMANRAWTTRLQNSIRNLVPQFDHVLVCNVLDSARNSDHALQFFRWVERAGLIRHDRDTHMKIIERLGQASKLNHARCILLDMAEKGVEWDEDMFVVIIDSYGKEGIVQESVKLFQKMKELGVKRTVKSYDTLFKVIFRRGRYMMAKRYFNKMLQEGFTPTRHTYNIMLWGFFLCQKIDSANRFYEDMRSRGIMPDVVTYNTMINGFYRVKKIEEAEKFFVEMKGRNISPTVISYTTMIKGYVSVSKVDDALRMFEEMKSFDIKPNATTYTTLLPGLCDAMKMSEARIILKEMVEKHISPNDNSIFTRLLNCQCKSGDLAAATDVLEAMIRMRIPTEAGHYGALIENFCKANIYDRAVKLLDKLIEKEIILRPQSTLEMESNAYNPMIEYLCNYGQTEKAETLFRQLMKKGVQDPIAFNNLIRGHSKEGSPDSAFEMLKIMIRRGVPSQADSYKLLIESFLKKGEPADAKMALDSMIENGHVPDSAVYRTVMESLLKDERIQTASRVMKTMLEKGVNENMDIIAMILEALLMRGHVEEAIGRIELLMHSGCAADIDSLLSVLCKRGKTLAALKLLDFALERDFTIEFSSYDNVLDSLLAAGKTLNAYSILCKITEKGGVTDRSSCEDLIRTLNQEGNSKQADILSRMIMGREKGHSNRAKWKKQIFATS</sequence>
<feature type="repeat" description="PPR" evidence="3">
    <location>
        <begin position="404"/>
        <end position="438"/>
    </location>
</feature>
<feature type="repeat" description="PPR" evidence="3">
    <location>
        <begin position="228"/>
        <end position="262"/>
    </location>
</feature>
<feature type="compositionally biased region" description="Polar residues" evidence="4">
    <location>
        <begin position="46"/>
        <end position="60"/>
    </location>
</feature>
<dbReference type="InterPro" id="IPR011990">
    <property type="entry name" value="TPR-like_helical_dom_sf"/>
</dbReference>
<dbReference type="InterPro" id="IPR057027">
    <property type="entry name" value="TPR_mt"/>
</dbReference>
<comment type="similarity">
    <text evidence="1">Belongs to the PPR family. P subfamily.</text>
</comment>
<feature type="compositionally biased region" description="Basic and acidic residues" evidence="4">
    <location>
        <begin position="61"/>
        <end position="70"/>
    </location>
</feature>
<feature type="repeat" description="PPR" evidence="3">
    <location>
        <begin position="482"/>
        <end position="512"/>
    </location>
</feature>
<dbReference type="NCBIfam" id="TIGR00756">
    <property type="entry name" value="PPR"/>
    <property type="match status" value="9"/>
</dbReference>
<feature type="repeat" description="PPR" evidence="3">
    <location>
        <begin position="298"/>
        <end position="332"/>
    </location>
</feature>
<evidence type="ECO:0000256" key="4">
    <source>
        <dbReference type="SAM" id="MobiDB-lite"/>
    </source>
</evidence>
<feature type="repeat" description="PPR" evidence="3">
    <location>
        <begin position="263"/>
        <end position="297"/>
    </location>
</feature>
<name>A0AAD3SA39_NEPGR</name>
<evidence type="ECO:0000259" key="6">
    <source>
        <dbReference type="Pfam" id="PF23276"/>
    </source>
</evidence>
<evidence type="ECO:0000259" key="5">
    <source>
        <dbReference type="Pfam" id="PF17177"/>
    </source>
</evidence>
<reference evidence="7" key="1">
    <citation type="submission" date="2023-05" db="EMBL/GenBank/DDBJ databases">
        <title>Nepenthes gracilis genome sequencing.</title>
        <authorList>
            <person name="Fukushima K."/>
        </authorList>
    </citation>
    <scope>NUCLEOTIDE SEQUENCE</scope>
    <source>
        <strain evidence="7">SING2019-196</strain>
    </source>
</reference>
<dbReference type="InterPro" id="IPR033443">
    <property type="entry name" value="PROP1-like_PPR_dom"/>
</dbReference>
<evidence type="ECO:0000256" key="1">
    <source>
        <dbReference type="ARBA" id="ARBA00007626"/>
    </source>
</evidence>
<feature type="repeat" description="PPR" evidence="3">
    <location>
        <begin position="551"/>
        <end position="585"/>
    </location>
</feature>
<proteinExistence type="inferred from homology"/>
<dbReference type="SUPFAM" id="SSF48452">
    <property type="entry name" value="TPR-like"/>
    <property type="match status" value="1"/>
</dbReference>
<feature type="repeat" description="PPR" evidence="3">
    <location>
        <begin position="586"/>
        <end position="620"/>
    </location>
</feature>
<feature type="domain" description="PROP1-like PPR" evidence="5">
    <location>
        <begin position="350"/>
        <end position="469"/>
    </location>
</feature>
<dbReference type="Pfam" id="PF13041">
    <property type="entry name" value="PPR_2"/>
    <property type="match status" value="2"/>
</dbReference>
<dbReference type="Proteomes" id="UP001279734">
    <property type="component" value="Unassembled WGS sequence"/>
</dbReference>
<keyword evidence="8" id="KW-1185">Reference proteome</keyword>
<dbReference type="PANTHER" id="PTHR47447:SF28">
    <property type="entry name" value="PENTACOTRIPEPTIDE-REPEAT REGION OF PRORP DOMAIN-CONTAINING PROTEIN"/>
    <property type="match status" value="1"/>
</dbReference>
<evidence type="ECO:0000313" key="8">
    <source>
        <dbReference type="Proteomes" id="UP001279734"/>
    </source>
</evidence>
<protein>
    <recommendedName>
        <fullName evidence="9">Pentatricopeptide repeat-containing protein</fullName>
    </recommendedName>
</protein>
<accession>A0AAD3SA39</accession>
<feature type="region of interest" description="Disordered" evidence="4">
    <location>
        <begin position="46"/>
        <end position="93"/>
    </location>
</feature>
<evidence type="ECO:0000256" key="2">
    <source>
        <dbReference type="ARBA" id="ARBA00022737"/>
    </source>
</evidence>
<keyword evidence="2" id="KW-0677">Repeat</keyword>
<evidence type="ECO:0000256" key="3">
    <source>
        <dbReference type="PROSITE-ProRule" id="PRU00708"/>
    </source>
</evidence>
<feature type="repeat" description="PPR" evidence="3">
    <location>
        <begin position="193"/>
        <end position="227"/>
    </location>
</feature>
<feature type="compositionally biased region" description="Basic and acidic residues" evidence="4">
    <location>
        <begin position="80"/>
        <end position="93"/>
    </location>
</feature>
<dbReference type="PANTHER" id="PTHR47447">
    <property type="entry name" value="OS03G0856100 PROTEIN"/>
    <property type="match status" value="1"/>
</dbReference>
<dbReference type="Gene3D" id="1.25.40.10">
    <property type="entry name" value="Tetratricopeptide repeat domain"/>
    <property type="match status" value="6"/>
</dbReference>
<dbReference type="PROSITE" id="PS51375">
    <property type="entry name" value="PPR"/>
    <property type="match status" value="11"/>
</dbReference>
<feature type="repeat" description="PPR" evidence="3">
    <location>
        <begin position="368"/>
        <end position="402"/>
    </location>
</feature>
<dbReference type="Pfam" id="PF23276">
    <property type="entry name" value="TPR_24"/>
    <property type="match status" value="1"/>
</dbReference>
<evidence type="ECO:0008006" key="9">
    <source>
        <dbReference type="Google" id="ProtNLM"/>
    </source>
</evidence>